<gene>
    <name evidence="1" type="ORF">HPHPP15_0008</name>
</gene>
<dbReference type="EMBL" id="AKPP01000001">
    <property type="protein sequence ID" value="EJC08943.1"/>
    <property type="molecule type" value="Genomic_DNA"/>
</dbReference>
<evidence type="ECO:0000313" key="2">
    <source>
        <dbReference type="Proteomes" id="UP000005838"/>
    </source>
</evidence>
<comment type="caution">
    <text evidence="1">The sequence shown here is derived from an EMBL/GenBank/DDBJ whole genome shotgun (WGS) entry which is preliminary data.</text>
</comment>
<name>J0QD59_HELPX</name>
<protein>
    <submittedName>
        <fullName evidence="1">Uncharacterized protein</fullName>
    </submittedName>
</protein>
<reference evidence="1 2" key="1">
    <citation type="journal article" date="2013" name="Pathog. Dis.">
        <title>Genome sequences of 65 Helicobacter pylori strains isolated from asymptomatic individuals and patients with gastric cancer, peptic ulcer disease, or gastritis.</title>
        <authorList>
            <person name="Blanchard T.G."/>
            <person name="Czinn S.J."/>
            <person name="Correa P."/>
            <person name="Nakazawa T."/>
            <person name="Keelan M."/>
            <person name="Morningstar L."/>
            <person name="Santana-Cruz I."/>
            <person name="Maroo A."/>
            <person name="McCracken C."/>
            <person name="Shefchek K."/>
            <person name="Daugherty S."/>
            <person name="Song Y."/>
            <person name="Fraser C.M."/>
            <person name="Fricke W.F."/>
        </authorList>
    </citation>
    <scope>NUCLEOTIDE SEQUENCE [LARGE SCALE GENOMIC DNA]</scope>
    <source>
        <strain evidence="1 2">Hp P-15</strain>
    </source>
</reference>
<dbReference type="AlphaFoldDB" id="J0QD59"/>
<evidence type="ECO:0000313" key="1">
    <source>
        <dbReference type="EMBL" id="EJC08943.1"/>
    </source>
</evidence>
<organism evidence="1 2">
    <name type="scientific">Helicobacter pylori Hp P-15</name>
    <dbReference type="NCBI Taxonomy" id="992080"/>
    <lineage>
        <taxon>Bacteria</taxon>
        <taxon>Pseudomonadati</taxon>
        <taxon>Campylobacterota</taxon>
        <taxon>Epsilonproteobacteria</taxon>
        <taxon>Campylobacterales</taxon>
        <taxon>Helicobacteraceae</taxon>
        <taxon>Helicobacter</taxon>
    </lineage>
</organism>
<accession>J0QD59</accession>
<sequence>MKREKNKKEKRLKKESHPIRGGVILQWWYFQPRPHFL</sequence>
<proteinExistence type="predicted"/>
<dbReference type="Proteomes" id="UP000005838">
    <property type="component" value="Unassembled WGS sequence"/>
</dbReference>